<proteinExistence type="predicted"/>
<feature type="compositionally biased region" description="Polar residues" evidence="1">
    <location>
        <begin position="1"/>
        <end position="14"/>
    </location>
</feature>
<feature type="compositionally biased region" description="Polar residues" evidence="1">
    <location>
        <begin position="68"/>
        <end position="88"/>
    </location>
</feature>
<sequence length="96" mass="10388">MLPTHSLRSQSLDNNEAREQQPASAYHPHYSISCTFNFPSPPSAPFSSVSGHPFPFLLLDSISFPCGSSSPPDQHCTSTHAPSSSPFSLSRLDRTA</sequence>
<comment type="caution">
    <text evidence="2">The sequence shown here is derived from an EMBL/GenBank/DDBJ whole genome shotgun (WGS) entry which is preliminary data.</text>
</comment>
<name>A0A218XEJ9_PUNGR</name>
<evidence type="ECO:0000313" key="3">
    <source>
        <dbReference type="Proteomes" id="UP000197138"/>
    </source>
</evidence>
<accession>A0A218XEJ9</accession>
<protein>
    <submittedName>
        <fullName evidence="2">Uncharacterized protein</fullName>
    </submittedName>
</protein>
<reference evidence="3" key="1">
    <citation type="journal article" date="2017" name="Plant J.">
        <title>The pomegranate (Punica granatum L.) genome and the genomics of punicalagin biosynthesis.</title>
        <authorList>
            <person name="Qin G."/>
            <person name="Xu C."/>
            <person name="Ming R."/>
            <person name="Tang H."/>
            <person name="Guyot R."/>
            <person name="Kramer E.M."/>
            <person name="Hu Y."/>
            <person name="Yi X."/>
            <person name="Qi Y."/>
            <person name="Xu X."/>
            <person name="Gao Z."/>
            <person name="Pan H."/>
            <person name="Jian J."/>
            <person name="Tian Y."/>
            <person name="Yue Z."/>
            <person name="Xu Y."/>
        </authorList>
    </citation>
    <scope>NUCLEOTIDE SEQUENCE [LARGE SCALE GENOMIC DNA]</scope>
    <source>
        <strain evidence="3">cv. Dabenzi</strain>
    </source>
</reference>
<dbReference type="Proteomes" id="UP000197138">
    <property type="component" value="Unassembled WGS sequence"/>
</dbReference>
<dbReference type="EMBL" id="MTKT01001935">
    <property type="protein sequence ID" value="OWM83160.1"/>
    <property type="molecule type" value="Genomic_DNA"/>
</dbReference>
<dbReference type="AlphaFoldDB" id="A0A218XEJ9"/>
<feature type="region of interest" description="Disordered" evidence="1">
    <location>
        <begin position="1"/>
        <end position="24"/>
    </location>
</feature>
<feature type="region of interest" description="Disordered" evidence="1">
    <location>
        <begin position="68"/>
        <end position="96"/>
    </location>
</feature>
<evidence type="ECO:0000256" key="1">
    <source>
        <dbReference type="SAM" id="MobiDB-lite"/>
    </source>
</evidence>
<evidence type="ECO:0000313" key="2">
    <source>
        <dbReference type="EMBL" id="OWM83160.1"/>
    </source>
</evidence>
<gene>
    <name evidence="2" type="ORF">CDL15_Pgr011842</name>
</gene>
<organism evidence="2 3">
    <name type="scientific">Punica granatum</name>
    <name type="common">Pomegranate</name>
    <dbReference type="NCBI Taxonomy" id="22663"/>
    <lineage>
        <taxon>Eukaryota</taxon>
        <taxon>Viridiplantae</taxon>
        <taxon>Streptophyta</taxon>
        <taxon>Embryophyta</taxon>
        <taxon>Tracheophyta</taxon>
        <taxon>Spermatophyta</taxon>
        <taxon>Magnoliopsida</taxon>
        <taxon>eudicotyledons</taxon>
        <taxon>Gunneridae</taxon>
        <taxon>Pentapetalae</taxon>
        <taxon>rosids</taxon>
        <taxon>malvids</taxon>
        <taxon>Myrtales</taxon>
        <taxon>Lythraceae</taxon>
        <taxon>Punica</taxon>
    </lineage>
</organism>